<dbReference type="GO" id="GO:0008270">
    <property type="term" value="F:zinc ion binding"/>
    <property type="evidence" value="ECO:0007669"/>
    <property type="project" value="InterPro"/>
</dbReference>
<sequence length="707" mass="78673">MTSRMRPLAPRTGALAPLPTEKRKKRTAVACTPCRKKKLACNGVRPICAACKARQTACDYTTQDEAETRREAQTREHKGLGDLIECLRTAPEETAQAVLHELRSSSNPLSVLRRYESGQILQRPSEMTTALSTLPQIHTELQLMTQHPAAYPASNLTSDAILSSNTLLETARILAFDMPSGSKSQPMANTIGCSDVLATCLQPRQNHSDLRPATDPQQVKGNEVTGASSTKYFDPLLNCLHISFWTAVSVTNHYAAGAISAYLETDHAILRFFDVASFLNDLIHLRSDHCSSFLVSSLLAMASQQYSTEDPIAPMKSFEFEKEAEMLWRAKLDDSVPNVAGCMLLYASIALHGQGGENAVTYVLEACKMAKRMKLFGVGDPLTDTQISSLTEEAQRALAQTTWATFDFYVLCASVHVAPPLDDPPAVSIPEKSDTIYFDSTLRIFVQSQGANSVVDEAFIYTCRFYKIHSEVLVILRDPLMTRTPPLAFIYSKYAKYMDLMDNLPARVRRHRGKNPLAVLQLHICFHMFLMDLFRPFIIDKKKTQELRSRHPIFETPEAIFAASTMQCISHHDITSIGCIWHPAFLYTANALLTDTTSSDWQFYFLLCVNCYAKVYDRFEFAEGTVQGLLAIAVDHGVISKDNAAILFRSFSGKMKSRQSSARQTGIWTADLTLAMRDREAASTAALAERFEAITIFDEFIEDAGGL</sequence>
<dbReference type="PANTHER" id="PTHR47256:SF1">
    <property type="entry name" value="ZN(II)2CYS6 TRANSCRIPTION FACTOR (EUROFUNG)"/>
    <property type="match status" value="1"/>
</dbReference>
<dbReference type="OrthoDB" id="10261408at2759"/>
<accession>A0A6A6SWQ3</accession>
<dbReference type="PANTHER" id="PTHR47256">
    <property type="entry name" value="ZN(II)2CYS6 TRANSCRIPTION FACTOR (EUROFUNG)-RELATED"/>
    <property type="match status" value="1"/>
</dbReference>
<feature type="domain" description="Zn(2)-C6 fungal-type" evidence="3">
    <location>
        <begin position="30"/>
        <end position="60"/>
    </location>
</feature>
<dbReference type="Pfam" id="PF00172">
    <property type="entry name" value="Zn_clus"/>
    <property type="match status" value="1"/>
</dbReference>
<reference evidence="4" key="1">
    <citation type="journal article" date="2020" name="Stud. Mycol.">
        <title>101 Dothideomycetes genomes: a test case for predicting lifestyles and emergence of pathogens.</title>
        <authorList>
            <person name="Haridas S."/>
            <person name="Albert R."/>
            <person name="Binder M."/>
            <person name="Bloem J."/>
            <person name="Labutti K."/>
            <person name="Salamov A."/>
            <person name="Andreopoulos B."/>
            <person name="Baker S."/>
            <person name="Barry K."/>
            <person name="Bills G."/>
            <person name="Bluhm B."/>
            <person name="Cannon C."/>
            <person name="Castanera R."/>
            <person name="Culley D."/>
            <person name="Daum C."/>
            <person name="Ezra D."/>
            <person name="Gonzalez J."/>
            <person name="Henrissat B."/>
            <person name="Kuo A."/>
            <person name="Liang C."/>
            <person name="Lipzen A."/>
            <person name="Lutzoni F."/>
            <person name="Magnuson J."/>
            <person name="Mondo S."/>
            <person name="Nolan M."/>
            <person name="Ohm R."/>
            <person name="Pangilinan J."/>
            <person name="Park H.-J."/>
            <person name="Ramirez L."/>
            <person name="Alfaro M."/>
            <person name="Sun H."/>
            <person name="Tritt A."/>
            <person name="Yoshinaga Y."/>
            <person name="Zwiers L.-H."/>
            <person name="Turgeon B."/>
            <person name="Goodwin S."/>
            <person name="Spatafora J."/>
            <person name="Crous P."/>
            <person name="Grigoriev I."/>
        </authorList>
    </citation>
    <scope>NUCLEOTIDE SEQUENCE</scope>
    <source>
        <strain evidence="4">CBS 122681</strain>
    </source>
</reference>
<keyword evidence="1" id="KW-0539">Nucleus</keyword>
<dbReference type="CDD" id="cd12148">
    <property type="entry name" value="fungal_TF_MHR"/>
    <property type="match status" value="1"/>
</dbReference>
<name>A0A6A6SWQ3_9PLEO</name>
<protein>
    <recommendedName>
        <fullName evidence="3">Zn(2)-C6 fungal-type domain-containing protein</fullName>
    </recommendedName>
</protein>
<dbReference type="PROSITE" id="PS00463">
    <property type="entry name" value="ZN2_CY6_FUNGAL_1"/>
    <property type="match status" value="1"/>
</dbReference>
<feature type="region of interest" description="Disordered" evidence="2">
    <location>
        <begin position="1"/>
        <end position="22"/>
    </location>
</feature>
<dbReference type="Gene3D" id="4.10.240.10">
    <property type="entry name" value="Zn(2)-C6 fungal-type DNA-binding domain"/>
    <property type="match status" value="1"/>
</dbReference>
<dbReference type="SMART" id="SM00066">
    <property type="entry name" value="GAL4"/>
    <property type="match status" value="1"/>
</dbReference>
<dbReference type="GO" id="GO:0000981">
    <property type="term" value="F:DNA-binding transcription factor activity, RNA polymerase II-specific"/>
    <property type="evidence" value="ECO:0007669"/>
    <property type="project" value="InterPro"/>
</dbReference>
<gene>
    <name evidence="4" type="ORF">K491DRAFT_126003</name>
</gene>
<evidence type="ECO:0000256" key="2">
    <source>
        <dbReference type="SAM" id="MobiDB-lite"/>
    </source>
</evidence>
<dbReference type="EMBL" id="MU004449">
    <property type="protein sequence ID" value="KAF2650624.1"/>
    <property type="molecule type" value="Genomic_DNA"/>
</dbReference>
<dbReference type="InterPro" id="IPR053187">
    <property type="entry name" value="Notoamide_regulator"/>
</dbReference>
<evidence type="ECO:0000256" key="1">
    <source>
        <dbReference type="ARBA" id="ARBA00023242"/>
    </source>
</evidence>
<dbReference type="SUPFAM" id="SSF57701">
    <property type="entry name" value="Zn2/Cys6 DNA-binding domain"/>
    <property type="match status" value="1"/>
</dbReference>
<evidence type="ECO:0000313" key="5">
    <source>
        <dbReference type="Proteomes" id="UP000799324"/>
    </source>
</evidence>
<keyword evidence="5" id="KW-1185">Reference proteome</keyword>
<dbReference type="CDD" id="cd00067">
    <property type="entry name" value="GAL4"/>
    <property type="match status" value="1"/>
</dbReference>
<evidence type="ECO:0000313" key="4">
    <source>
        <dbReference type="EMBL" id="KAF2650624.1"/>
    </source>
</evidence>
<dbReference type="InterPro" id="IPR036864">
    <property type="entry name" value="Zn2-C6_fun-type_DNA-bd_sf"/>
</dbReference>
<dbReference type="AlphaFoldDB" id="A0A6A6SWQ3"/>
<organism evidence="4 5">
    <name type="scientific">Lophiostoma macrostomum CBS 122681</name>
    <dbReference type="NCBI Taxonomy" id="1314788"/>
    <lineage>
        <taxon>Eukaryota</taxon>
        <taxon>Fungi</taxon>
        <taxon>Dikarya</taxon>
        <taxon>Ascomycota</taxon>
        <taxon>Pezizomycotina</taxon>
        <taxon>Dothideomycetes</taxon>
        <taxon>Pleosporomycetidae</taxon>
        <taxon>Pleosporales</taxon>
        <taxon>Lophiostomataceae</taxon>
        <taxon>Lophiostoma</taxon>
    </lineage>
</organism>
<dbReference type="InterPro" id="IPR001138">
    <property type="entry name" value="Zn2Cys6_DnaBD"/>
</dbReference>
<evidence type="ECO:0000259" key="3">
    <source>
        <dbReference type="PROSITE" id="PS50048"/>
    </source>
</evidence>
<proteinExistence type="predicted"/>
<dbReference type="PROSITE" id="PS50048">
    <property type="entry name" value="ZN2_CY6_FUNGAL_2"/>
    <property type="match status" value="1"/>
</dbReference>
<dbReference type="Proteomes" id="UP000799324">
    <property type="component" value="Unassembled WGS sequence"/>
</dbReference>